<dbReference type="GO" id="GO:0000976">
    <property type="term" value="F:transcription cis-regulatory region binding"/>
    <property type="evidence" value="ECO:0007669"/>
    <property type="project" value="TreeGrafter"/>
</dbReference>
<dbReference type="SUPFAM" id="SSF46785">
    <property type="entry name" value="Winged helix' DNA-binding domain"/>
    <property type="match status" value="1"/>
</dbReference>
<comment type="caution">
    <text evidence="6">The sequence shown here is derived from an EMBL/GenBank/DDBJ whole genome shotgun (WGS) entry which is preliminary data.</text>
</comment>
<keyword evidence="7" id="KW-1185">Reference proteome</keyword>
<dbReference type="SUPFAM" id="SSF53850">
    <property type="entry name" value="Periplasmic binding protein-like II"/>
    <property type="match status" value="1"/>
</dbReference>
<dbReference type="AlphaFoldDB" id="A0A444JPR4"/>
<feature type="domain" description="HTH lysR-type" evidence="5">
    <location>
        <begin position="2"/>
        <end position="59"/>
    </location>
</feature>
<dbReference type="OrthoDB" id="5289754at2"/>
<sequence length="293" mass="33434">MINTQWLQTFIMLVEVGHFTQTAEKLFMTQPGVSQHIKKLEQQTGTPLLQRFGKRFELTPAGETLYRYGCRRRDEESALYQELQNDDPFAGECRLACSGALATYLYPHFLQHQLAHPDLTIQLEAAPNKRIIESLNTNQIELGIITQKVSSAELEQEAVGIDLLCLVVPAGMKTSEMNMDQLNHLGFINHPDGEHYVSQVIQANFDSKFNSIETLNVAGYINQLSQILLPVSLGLGYTVLPEKAVNSFPEQSDIHIVSLNKSVYEKLYLIRKKHRPLPKRYEYFIHQIHQLLK</sequence>
<evidence type="ECO:0000259" key="5">
    <source>
        <dbReference type="PROSITE" id="PS50931"/>
    </source>
</evidence>
<dbReference type="InterPro" id="IPR036388">
    <property type="entry name" value="WH-like_DNA-bd_sf"/>
</dbReference>
<keyword evidence="2" id="KW-0805">Transcription regulation</keyword>
<dbReference type="GO" id="GO:0003700">
    <property type="term" value="F:DNA-binding transcription factor activity"/>
    <property type="evidence" value="ECO:0007669"/>
    <property type="project" value="InterPro"/>
</dbReference>
<evidence type="ECO:0000256" key="2">
    <source>
        <dbReference type="ARBA" id="ARBA00023015"/>
    </source>
</evidence>
<reference evidence="6 7" key="1">
    <citation type="submission" date="2018-11" db="EMBL/GenBank/DDBJ databases">
        <title>Photobacterium sp. BEI247 sp. nov., a marine bacterium isolated from Yongle Blue Hole in the South China Sea.</title>
        <authorList>
            <person name="Wang X."/>
        </authorList>
    </citation>
    <scope>NUCLEOTIDE SEQUENCE [LARGE SCALE GENOMIC DNA]</scope>
    <source>
        <strain evidence="7">BEI247</strain>
    </source>
</reference>
<keyword evidence="3" id="KW-0238">DNA-binding</keyword>
<dbReference type="Proteomes" id="UP000287563">
    <property type="component" value="Unassembled WGS sequence"/>
</dbReference>
<dbReference type="Gene3D" id="3.40.190.10">
    <property type="entry name" value="Periplasmic binding protein-like II"/>
    <property type="match status" value="2"/>
</dbReference>
<dbReference type="RefSeq" id="WP_128784706.1">
    <property type="nucleotide sequence ID" value="NZ_JAKJSG010000069.1"/>
</dbReference>
<dbReference type="EMBL" id="RJLM01000005">
    <property type="protein sequence ID" value="RWX55081.1"/>
    <property type="molecule type" value="Genomic_DNA"/>
</dbReference>
<accession>A0A444JPR4</accession>
<organism evidence="6 7">
    <name type="scientific">Photobacterium chitinilyticum</name>
    <dbReference type="NCBI Taxonomy" id="2485123"/>
    <lineage>
        <taxon>Bacteria</taxon>
        <taxon>Pseudomonadati</taxon>
        <taxon>Pseudomonadota</taxon>
        <taxon>Gammaproteobacteria</taxon>
        <taxon>Vibrionales</taxon>
        <taxon>Vibrionaceae</taxon>
        <taxon>Photobacterium</taxon>
    </lineage>
</organism>
<evidence type="ECO:0000313" key="7">
    <source>
        <dbReference type="Proteomes" id="UP000287563"/>
    </source>
</evidence>
<dbReference type="InterPro" id="IPR000847">
    <property type="entry name" value="LysR_HTH_N"/>
</dbReference>
<evidence type="ECO:0000256" key="3">
    <source>
        <dbReference type="ARBA" id="ARBA00023125"/>
    </source>
</evidence>
<dbReference type="InterPro" id="IPR036390">
    <property type="entry name" value="WH_DNA-bd_sf"/>
</dbReference>
<evidence type="ECO:0000313" key="6">
    <source>
        <dbReference type="EMBL" id="RWX55081.1"/>
    </source>
</evidence>
<dbReference type="InterPro" id="IPR005119">
    <property type="entry name" value="LysR_subst-bd"/>
</dbReference>
<comment type="similarity">
    <text evidence="1">Belongs to the LysR transcriptional regulatory family.</text>
</comment>
<dbReference type="Pfam" id="PF03466">
    <property type="entry name" value="LysR_substrate"/>
    <property type="match status" value="1"/>
</dbReference>
<dbReference type="PRINTS" id="PR00039">
    <property type="entry name" value="HTHLYSR"/>
</dbReference>
<dbReference type="CDD" id="cd05466">
    <property type="entry name" value="PBP2_LTTR_substrate"/>
    <property type="match status" value="1"/>
</dbReference>
<dbReference type="PANTHER" id="PTHR30126:SF99">
    <property type="entry name" value="TRANSCRIPTIONAL REGULATOR LYSR FAMILY"/>
    <property type="match status" value="1"/>
</dbReference>
<dbReference type="Pfam" id="PF00126">
    <property type="entry name" value="HTH_1"/>
    <property type="match status" value="1"/>
</dbReference>
<proteinExistence type="inferred from homology"/>
<keyword evidence="4" id="KW-0804">Transcription</keyword>
<dbReference type="Gene3D" id="1.10.10.10">
    <property type="entry name" value="Winged helix-like DNA-binding domain superfamily/Winged helix DNA-binding domain"/>
    <property type="match status" value="1"/>
</dbReference>
<evidence type="ECO:0000256" key="4">
    <source>
        <dbReference type="ARBA" id="ARBA00023163"/>
    </source>
</evidence>
<gene>
    <name evidence="6" type="ORF">EDI28_15245</name>
</gene>
<dbReference type="PROSITE" id="PS50931">
    <property type="entry name" value="HTH_LYSR"/>
    <property type="match status" value="1"/>
</dbReference>
<protein>
    <submittedName>
        <fullName evidence="6">LysR family transcriptional regulator</fullName>
    </submittedName>
</protein>
<dbReference type="FunFam" id="1.10.10.10:FF:000001">
    <property type="entry name" value="LysR family transcriptional regulator"/>
    <property type="match status" value="1"/>
</dbReference>
<dbReference type="PANTHER" id="PTHR30126">
    <property type="entry name" value="HTH-TYPE TRANSCRIPTIONAL REGULATOR"/>
    <property type="match status" value="1"/>
</dbReference>
<evidence type="ECO:0000256" key="1">
    <source>
        <dbReference type="ARBA" id="ARBA00009437"/>
    </source>
</evidence>
<name>A0A444JPR4_9GAMM</name>